<organism evidence="1 2">
    <name type="scientific">Endocarpon pusillum</name>
    <dbReference type="NCBI Taxonomy" id="364733"/>
    <lineage>
        <taxon>Eukaryota</taxon>
        <taxon>Fungi</taxon>
        <taxon>Dikarya</taxon>
        <taxon>Ascomycota</taxon>
        <taxon>Pezizomycotina</taxon>
        <taxon>Eurotiomycetes</taxon>
        <taxon>Chaetothyriomycetidae</taxon>
        <taxon>Verrucariales</taxon>
        <taxon>Verrucariaceae</taxon>
        <taxon>Endocarpon</taxon>
    </lineage>
</organism>
<protein>
    <submittedName>
        <fullName evidence="1">Uncharacterized protein</fullName>
    </submittedName>
</protein>
<accession>A0A8H7E7D5</accession>
<reference evidence="1" key="1">
    <citation type="submission" date="2020-02" db="EMBL/GenBank/DDBJ databases">
        <authorList>
            <person name="Palmer J.M."/>
        </authorList>
    </citation>
    <scope>NUCLEOTIDE SEQUENCE</scope>
    <source>
        <strain evidence="1">EPUS1.4</strain>
        <tissue evidence="1">Thallus</tissue>
    </source>
</reference>
<proteinExistence type="predicted"/>
<evidence type="ECO:0000313" key="2">
    <source>
        <dbReference type="Proteomes" id="UP000606974"/>
    </source>
</evidence>
<evidence type="ECO:0000313" key="1">
    <source>
        <dbReference type="EMBL" id="KAF7509606.1"/>
    </source>
</evidence>
<dbReference type="AlphaFoldDB" id="A0A8H7E7D5"/>
<comment type="caution">
    <text evidence="1">The sequence shown here is derived from an EMBL/GenBank/DDBJ whole genome shotgun (WGS) entry which is preliminary data.</text>
</comment>
<sequence>MELLVPLSVFGFADEDYFHILHTPENDIEFLTVINALHSYHLQIGYIRVEDHLPTRLGRSTEDLLES</sequence>
<keyword evidence="2" id="KW-1185">Reference proteome</keyword>
<dbReference type="Proteomes" id="UP000606974">
    <property type="component" value="Unassembled WGS sequence"/>
</dbReference>
<name>A0A8H7E7D5_9EURO</name>
<gene>
    <name evidence="1" type="ORF">GJ744_007644</name>
</gene>
<dbReference type="EMBL" id="JAACFV010000039">
    <property type="protein sequence ID" value="KAF7509606.1"/>
    <property type="molecule type" value="Genomic_DNA"/>
</dbReference>